<dbReference type="Gene3D" id="3.30.450.40">
    <property type="match status" value="1"/>
</dbReference>
<comment type="similarity">
    <text evidence="1">Belongs to the CdaR family.</text>
</comment>
<dbReference type="Pfam" id="PF13556">
    <property type="entry name" value="HTH_30"/>
    <property type="match status" value="1"/>
</dbReference>
<dbReference type="AlphaFoldDB" id="A0AB39HIS4"/>
<organism evidence="5">
    <name type="scientific">Ornithinibacillus sp. 4-3</name>
    <dbReference type="NCBI Taxonomy" id="3231488"/>
    <lineage>
        <taxon>Bacteria</taxon>
        <taxon>Bacillati</taxon>
        <taxon>Bacillota</taxon>
        <taxon>Bacilli</taxon>
        <taxon>Bacillales</taxon>
        <taxon>Bacillaceae</taxon>
        <taxon>Ornithinibacillus</taxon>
    </lineage>
</organism>
<feature type="domain" description="Purine catabolism PurC-like" evidence="2">
    <location>
        <begin position="7"/>
        <end position="125"/>
    </location>
</feature>
<dbReference type="InterPro" id="IPR041522">
    <property type="entry name" value="CdaR_GGDEF"/>
</dbReference>
<proteinExistence type="inferred from homology"/>
<dbReference type="PANTHER" id="PTHR33744">
    <property type="entry name" value="CARBOHYDRATE DIACID REGULATOR"/>
    <property type="match status" value="1"/>
</dbReference>
<protein>
    <submittedName>
        <fullName evidence="5">PucR family transcriptional regulator</fullName>
    </submittedName>
</protein>
<dbReference type="InterPro" id="IPR029016">
    <property type="entry name" value="GAF-like_dom_sf"/>
</dbReference>
<evidence type="ECO:0000259" key="4">
    <source>
        <dbReference type="Pfam" id="PF17853"/>
    </source>
</evidence>
<dbReference type="PANTHER" id="PTHR33744:SF1">
    <property type="entry name" value="DNA-BINDING TRANSCRIPTIONAL ACTIVATOR ADER"/>
    <property type="match status" value="1"/>
</dbReference>
<dbReference type="Pfam" id="PF17853">
    <property type="entry name" value="GGDEF_2"/>
    <property type="match status" value="1"/>
</dbReference>
<dbReference type="RefSeq" id="WP_368652882.1">
    <property type="nucleotide sequence ID" value="NZ_CP162599.1"/>
</dbReference>
<feature type="domain" description="CdaR GGDEF-like" evidence="4">
    <location>
        <begin position="299"/>
        <end position="424"/>
    </location>
</feature>
<accession>A0AB39HIS4</accession>
<dbReference type="InterPro" id="IPR051448">
    <property type="entry name" value="CdaR-like_regulators"/>
</dbReference>
<evidence type="ECO:0000259" key="3">
    <source>
        <dbReference type="Pfam" id="PF13556"/>
    </source>
</evidence>
<evidence type="ECO:0000313" key="5">
    <source>
        <dbReference type="EMBL" id="XDK32161.1"/>
    </source>
</evidence>
<dbReference type="Pfam" id="PF07905">
    <property type="entry name" value="PucR"/>
    <property type="match status" value="1"/>
</dbReference>
<dbReference type="InterPro" id="IPR012914">
    <property type="entry name" value="PucR_dom"/>
</dbReference>
<sequence length="548" mass="63581">MLNIKEAMKLPSMEKTKLVAGEKGIHNKIKWVTIVEVLEDIERIQEGEFLITTGFNLLESQKNLEIFHNLLRYRPLSGVAIYTSFYLDKIPNSFIEIAEKNHLPLIEIPTDINFSEITKEILEKIVNRQTKLLEQSQKIHHELTALILNDHNLTKVTERLAQLTKSNIYIFDPFYDIIYSYKEILHEIKYSQTTFTINQNSINISDYLLQNSNKASSEHNIFKSHCFTISPIIAKSTCFGWIVMIKPKATWQKLDDIAIERATSIYAMEFLKKQAVEETQLRIQSDLLDDIFNKNYVNEPSILDKGLKLNYDFSLPQSVLHLTFKQEKNHNIHIVNKLCRITEQLLQQRNKQYMIQTKFDSINILTNVNGKTVTEQQQYTMALAEELLTIWNSYYSKIPITIGIGQTYNQIRDLGKSAQEAQNATLLSKLINKSQNIIHYNDLGVYNLLLTMSQSGINLSHIYNEYIGGLLNREGNEIDLIQTLDMYFKHNQSIKNTSEELYIHRHTLRYRLNQIEQLTDLNLKKSDDLLKLQLGVMAFNLIGVIGKT</sequence>
<dbReference type="Gene3D" id="1.10.10.2840">
    <property type="entry name" value="PucR C-terminal helix-turn-helix domain"/>
    <property type="match status" value="1"/>
</dbReference>
<reference evidence="5" key="1">
    <citation type="submission" date="2024-07" db="EMBL/GenBank/DDBJ databases">
        <title>Halotolerant mesophilic bacterium Ornithinibacillus sp. 4-3, sp. nov., isolated from soil.</title>
        <authorList>
            <person name="Sidarenka A.V."/>
            <person name="Guliayeva D.E."/>
            <person name="Leanovich S.I."/>
            <person name="Hileuskaya K.S."/>
            <person name="Akhremchuk A.E."/>
            <person name="Sikolenko M.A."/>
            <person name="Valentovich L.N."/>
        </authorList>
    </citation>
    <scope>NUCLEOTIDE SEQUENCE</scope>
    <source>
        <strain evidence="5">4-3</strain>
    </source>
</reference>
<evidence type="ECO:0000256" key="1">
    <source>
        <dbReference type="ARBA" id="ARBA00006754"/>
    </source>
</evidence>
<evidence type="ECO:0000259" key="2">
    <source>
        <dbReference type="Pfam" id="PF07905"/>
    </source>
</evidence>
<dbReference type="EMBL" id="CP162599">
    <property type="protein sequence ID" value="XDK32161.1"/>
    <property type="molecule type" value="Genomic_DNA"/>
</dbReference>
<gene>
    <name evidence="5" type="ORF">AB4Y30_14250</name>
</gene>
<dbReference type="InterPro" id="IPR025736">
    <property type="entry name" value="PucR_C-HTH_dom"/>
</dbReference>
<feature type="domain" description="PucR C-terminal helix-turn-helix" evidence="3">
    <location>
        <begin position="480"/>
        <end position="536"/>
    </location>
</feature>
<name>A0AB39HIS4_9BACI</name>
<dbReference type="InterPro" id="IPR042070">
    <property type="entry name" value="PucR_C-HTH_sf"/>
</dbReference>